<dbReference type="SMART" id="SM00480">
    <property type="entry name" value="POL3Bc"/>
    <property type="match status" value="1"/>
</dbReference>
<reference evidence="12" key="1">
    <citation type="journal article" date="2019" name="Int. J. Syst. Evol. Microbiol.">
        <title>The Global Catalogue of Microorganisms (GCM) 10K type strain sequencing project: providing services to taxonomists for standard genome sequencing and annotation.</title>
        <authorList>
            <consortium name="The Broad Institute Genomics Platform"/>
            <consortium name="The Broad Institute Genome Sequencing Center for Infectious Disease"/>
            <person name="Wu L."/>
            <person name="Ma J."/>
        </authorList>
    </citation>
    <scope>NUCLEOTIDE SEQUENCE [LARGE SCALE GENOMIC DNA]</scope>
    <source>
        <strain evidence="12">JCM 19125</strain>
    </source>
</reference>
<evidence type="ECO:0000313" key="12">
    <source>
        <dbReference type="Proteomes" id="UP001501521"/>
    </source>
</evidence>
<sequence>MSVSTTAPAAVGASISTSYRDLVAAVKAVGLLAGGTRPAFPNIEVAAADQTLTLTSADTESSVSVTVAGSITGDEQRVMVSWAELSKLLPAAVKGTSKRQLDQLDINIDMTGESLTLGVAGYELPVTVAPDAQLPDMPATTPGTHVVDRDEFAAMFTRVVAAACTDEFLRTFTMVNTDLTADSLTLTATDRYRMSRGSVACNGTSDQSVLLPGTLIAKLLPFCDGDQITLGTDGEEAEWITLHSGSLTVKIHAHNGSFPRITHLFDMDNADTATVDRAEFRTAADRAKALTAVLADRNTAARIIVAPDTLTIAPGTRDDARTAAPSITADTHVDGTWTGGANPTYLVDAIAHLTGETVTLEFTAPGKPIKLTGDDTFEHVLMLMRLPQ</sequence>
<dbReference type="InterPro" id="IPR022635">
    <property type="entry name" value="DNA_polIII_beta_C"/>
</dbReference>
<keyword evidence="12" id="KW-1185">Reference proteome</keyword>
<comment type="subcellular location">
    <subcellularLocation>
        <location evidence="1">Cytoplasm</location>
    </subcellularLocation>
</comment>
<keyword evidence="4" id="KW-0808">Transferase</keyword>
<name>A0ABP9FQV6_9ACTN</name>
<keyword evidence="3" id="KW-0963">Cytoplasm</keyword>
<keyword evidence="6" id="KW-0235">DNA replication</keyword>
<evidence type="ECO:0000256" key="1">
    <source>
        <dbReference type="ARBA" id="ARBA00004496"/>
    </source>
</evidence>
<evidence type="ECO:0000259" key="10">
    <source>
        <dbReference type="Pfam" id="PF02768"/>
    </source>
</evidence>
<dbReference type="EMBL" id="BAABLV010000063">
    <property type="protein sequence ID" value="GAA4909444.1"/>
    <property type="molecule type" value="Genomic_DNA"/>
</dbReference>
<comment type="caution">
    <text evidence="11">The sequence shown here is derived from an EMBL/GenBank/DDBJ whole genome shotgun (WGS) entry which is preliminary data.</text>
</comment>
<evidence type="ECO:0000256" key="2">
    <source>
        <dbReference type="ARBA" id="ARBA00010752"/>
    </source>
</evidence>
<dbReference type="RefSeq" id="WP_345584482.1">
    <property type="nucleotide sequence ID" value="NZ_BAABLV010000063.1"/>
</dbReference>
<organism evidence="11 12">
    <name type="scientific">Tessaracoccus lubricantis</name>
    <dbReference type="NCBI Taxonomy" id="545543"/>
    <lineage>
        <taxon>Bacteria</taxon>
        <taxon>Bacillati</taxon>
        <taxon>Actinomycetota</taxon>
        <taxon>Actinomycetes</taxon>
        <taxon>Propionibacteriales</taxon>
        <taxon>Propionibacteriaceae</taxon>
        <taxon>Tessaracoccus</taxon>
    </lineage>
</organism>
<keyword evidence="7" id="KW-0239">DNA-directed DNA polymerase</keyword>
<dbReference type="Proteomes" id="UP001501521">
    <property type="component" value="Unassembled WGS sequence"/>
</dbReference>
<evidence type="ECO:0000256" key="7">
    <source>
        <dbReference type="ARBA" id="ARBA00022932"/>
    </source>
</evidence>
<dbReference type="Pfam" id="PF02767">
    <property type="entry name" value="DNA_pol3_beta_2"/>
    <property type="match status" value="1"/>
</dbReference>
<keyword evidence="5" id="KW-0548">Nucleotidyltransferase</keyword>
<dbReference type="InterPro" id="IPR046938">
    <property type="entry name" value="DNA_clamp_sf"/>
</dbReference>
<gene>
    <name evidence="11" type="primary">dnaN_2</name>
    <name evidence="11" type="ORF">GCM10025789_30880</name>
</gene>
<feature type="domain" description="DNA polymerase III beta sliding clamp C-terminal" evidence="10">
    <location>
        <begin position="265"/>
        <end position="385"/>
    </location>
</feature>
<dbReference type="Pfam" id="PF02768">
    <property type="entry name" value="DNA_pol3_beta_3"/>
    <property type="match status" value="1"/>
</dbReference>
<evidence type="ECO:0000256" key="6">
    <source>
        <dbReference type="ARBA" id="ARBA00022705"/>
    </source>
</evidence>
<feature type="domain" description="DNA polymerase III beta sliding clamp central" evidence="9">
    <location>
        <begin position="147"/>
        <end position="230"/>
    </location>
</feature>
<dbReference type="InterPro" id="IPR022637">
    <property type="entry name" value="DNA_polIII_beta_cen"/>
</dbReference>
<evidence type="ECO:0000256" key="4">
    <source>
        <dbReference type="ARBA" id="ARBA00022679"/>
    </source>
</evidence>
<dbReference type="CDD" id="cd00140">
    <property type="entry name" value="beta_clamp"/>
    <property type="match status" value="1"/>
</dbReference>
<proteinExistence type="inferred from homology"/>
<evidence type="ECO:0000259" key="9">
    <source>
        <dbReference type="Pfam" id="PF02767"/>
    </source>
</evidence>
<dbReference type="PANTHER" id="PTHR30478:SF0">
    <property type="entry name" value="BETA SLIDING CLAMP"/>
    <property type="match status" value="1"/>
</dbReference>
<dbReference type="PANTHER" id="PTHR30478">
    <property type="entry name" value="DNA POLYMERASE III SUBUNIT BETA"/>
    <property type="match status" value="1"/>
</dbReference>
<protein>
    <submittedName>
        <fullName evidence="11">DNA polymerase III subunit beta</fullName>
    </submittedName>
</protein>
<keyword evidence="8" id="KW-0238">DNA-binding</keyword>
<dbReference type="Gene3D" id="3.10.150.10">
    <property type="entry name" value="DNA Polymerase III, subunit A, domain 2"/>
    <property type="match status" value="3"/>
</dbReference>
<evidence type="ECO:0000256" key="3">
    <source>
        <dbReference type="ARBA" id="ARBA00022490"/>
    </source>
</evidence>
<accession>A0ABP9FQV6</accession>
<dbReference type="InterPro" id="IPR001001">
    <property type="entry name" value="DNA_polIII_beta"/>
</dbReference>
<dbReference type="SUPFAM" id="SSF55979">
    <property type="entry name" value="DNA clamp"/>
    <property type="match status" value="2"/>
</dbReference>
<evidence type="ECO:0000256" key="8">
    <source>
        <dbReference type="ARBA" id="ARBA00023125"/>
    </source>
</evidence>
<comment type="similarity">
    <text evidence="2">Belongs to the beta sliding clamp family.</text>
</comment>
<evidence type="ECO:0000313" key="11">
    <source>
        <dbReference type="EMBL" id="GAA4909444.1"/>
    </source>
</evidence>
<evidence type="ECO:0000256" key="5">
    <source>
        <dbReference type="ARBA" id="ARBA00022695"/>
    </source>
</evidence>